<dbReference type="EMBL" id="DF236958">
    <property type="protein sequence ID" value="GAQ78164.1"/>
    <property type="molecule type" value="Genomic_DNA"/>
</dbReference>
<feature type="compositionally biased region" description="Polar residues" evidence="1">
    <location>
        <begin position="258"/>
        <end position="276"/>
    </location>
</feature>
<dbReference type="Pfam" id="PF16561">
    <property type="entry name" value="AMPK1_CBM"/>
    <property type="match status" value="1"/>
</dbReference>
<feature type="compositionally biased region" description="Polar residues" evidence="1">
    <location>
        <begin position="138"/>
        <end position="148"/>
    </location>
</feature>
<dbReference type="InterPro" id="IPR013783">
    <property type="entry name" value="Ig-like_fold"/>
</dbReference>
<feature type="compositionally biased region" description="Polar residues" evidence="1">
    <location>
        <begin position="213"/>
        <end position="236"/>
    </location>
</feature>
<feature type="region of interest" description="Disordered" evidence="1">
    <location>
        <begin position="74"/>
        <end position="148"/>
    </location>
</feature>
<gene>
    <name evidence="3" type="ORF">KFL_000090100</name>
</gene>
<evidence type="ECO:0000313" key="3">
    <source>
        <dbReference type="EMBL" id="GAQ78164.1"/>
    </source>
</evidence>
<dbReference type="OMA" id="EKTTRFI"/>
<keyword evidence="4" id="KW-1185">Reference proteome</keyword>
<dbReference type="Proteomes" id="UP000054558">
    <property type="component" value="Unassembled WGS sequence"/>
</dbReference>
<proteinExistence type="predicted"/>
<dbReference type="InterPro" id="IPR032640">
    <property type="entry name" value="AMPK1_CBM"/>
</dbReference>
<dbReference type="SUPFAM" id="SSF81296">
    <property type="entry name" value="E set domains"/>
    <property type="match status" value="1"/>
</dbReference>
<name>A0A1Y1HI70_KLENI</name>
<dbReference type="InterPro" id="IPR014756">
    <property type="entry name" value="Ig_E-set"/>
</dbReference>
<feature type="domain" description="AMP-activated protein kinase glycogen-binding" evidence="2">
    <location>
        <begin position="515"/>
        <end position="590"/>
    </location>
</feature>
<feature type="compositionally biased region" description="Low complexity" evidence="1">
    <location>
        <begin position="162"/>
        <end position="177"/>
    </location>
</feature>
<feature type="region of interest" description="Disordered" evidence="1">
    <location>
        <begin position="344"/>
        <end position="408"/>
    </location>
</feature>
<feature type="compositionally biased region" description="Basic and acidic residues" evidence="1">
    <location>
        <begin position="348"/>
        <end position="362"/>
    </location>
</feature>
<dbReference type="PANTHER" id="PTHR47342:SF1">
    <property type="entry name" value="PROTEIN PTST, CHLOROPLASTIC"/>
    <property type="match status" value="1"/>
</dbReference>
<dbReference type="OrthoDB" id="531008at2759"/>
<dbReference type="AlphaFoldDB" id="A0A1Y1HI70"/>
<feature type="compositionally biased region" description="Polar residues" evidence="1">
    <location>
        <begin position="394"/>
        <end position="403"/>
    </location>
</feature>
<feature type="compositionally biased region" description="Polar residues" evidence="1">
    <location>
        <begin position="74"/>
        <end position="88"/>
    </location>
</feature>
<feature type="region of interest" description="Disordered" evidence="1">
    <location>
        <begin position="162"/>
        <end position="305"/>
    </location>
</feature>
<evidence type="ECO:0000313" key="4">
    <source>
        <dbReference type="Proteomes" id="UP000054558"/>
    </source>
</evidence>
<dbReference type="CDD" id="cd02859">
    <property type="entry name" value="E_set_AMPKbeta_like_N"/>
    <property type="match status" value="1"/>
</dbReference>
<organism evidence="3 4">
    <name type="scientific">Klebsormidium nitens</name>
    <name type="common">Green alga</name>
    <name type="synonym">Ulothrix nitens</name>
    <dbReference type="NCBI Taxonomy" id="105231"/>
    <lineage>
        <taxon>Eukaryota</taxon>
        <taxon>Viridiplantae</taxon>
        <taxon>Streptophyta</taxon>
        <taxon>Klebsormidiophyceae</taxon>
        <taxon>Klebsormidiales</taxon>
        <taxon>Klebsormidiaceae</taxon>
        <taxon>Klebsormidium</taxon>
    </lineage>
</organism>
<reference evidence="3 4" key="1">
    <citation type="journal article" date="2014" name="Nat. Commun.">
        <title>Klebsormidium flaccidum genome reveals primary factors for plant terrestrial adaptation.</title>
        <authorList>
            <person name="Hori K."/>
            <person name="Maruyama F."/>
            <person name="Fujisawa T."/>
            <person name="Togashi T."/>
            <person name="Yamamoto N."/>
            <person name="Seo M."/>
            <person name="Sato S."/>
            <person name="Yamada T."/>
            <person name="Mori H."/>
            <person name="Tajima N."/>
            <person name="Moriyama T."/>
            <person name="Ikeuchi M."/>
            <person name="Watanabe M."/>
            <person name="Wada H."/>
            <person name="Kobayashi K."/>
            <person name="Saito M."/>
            <person name="Masuda T."/>
            <person name="Sasaki-Sekimoto Y."/>
            <person name="Mashiguchi K."/>
            <person name="Awai K."/>
            <person name="Shimojima M."/>
            <person name="Masuda S."/>
            <person name="Iwai M."/>
            <person name="Nobusawa T."/>
            <person name="Narise T."/>
            <person name="Kondo S."/>
            <person name="Saito H."/>
            <person name="Sato R."/>
            <person name="Murakawa M."/>
            <person name="Ihara Y."/>
            <person name="Oshima-Yamada Y."/>
            <person name="Ohtaka K."/>
            <person name="Satoh M."/>
            <person name="Sonobe K."/>
            <person name="Ishii M."/>
            <person name="Ohtani R."/>
            <person name="Kanamori-Sato M."/>
            <person name="Honoki R."/>
            <person name="Miyazaki D."/>
            <person name="Mochizuki H."/>
            <person name="Umetsu J."/>
            <person name="Higashi K."/>
            <person name="Shibata D."/>
            <person name="Kamiya Y."/>
            <person name="Sato N."/>
            <person name="Nakamura Y."/>
            <person name="Tabata S."/>
            <person name="Ida S."/>
            <person name="Kurokawa K."/>
            <person name="Ohta H."/>
        </authorList>
    </citation>
    <scope>NUCLEOTIDE SEQUENCE [LARGE SCALE GENOMIC DNA]</scope>
    <source>
        <strain evidence="3 4">NIES-2285</strain>
    </source>
</reference>
<evidence type="ECO:0000256" key="1">
    <source>
        <dbReference type="SAM" id="MobiDB-lite"/>
    </source>
</evidence>
<dbReference type="STRING" id="105231.A0A1Y1HI70"/>
<evidence type="ECO:0000259" key="2">
    <source>
        <dbReference type="Pfam" id="PF16561"/>
    </source>
</evidence>
<dbReference type="Gene3D" id="2.60.40.10">
    <property type="entry name" value="Immunoglobulins"/>
    <property type="match status" value="1"/>
</dbReference>
<accession>A0A1Y1HI70</accession>
<protein>
    <recommendedName>
        <fullName evidence="2">AMP-activated protein kinase glycogen-binding domain-containing protein</fullName>
    </recommendedName>
</protein>
<sequence>MTSNGAYPCNRGLTGRDMEALLAKPIAVRGTNCITSPVHCRTEPPRGAIADLSLHHSLSARPIQSNHFRRLQNHSSVVTATPESSAKSQRPGLNGSSIASKAVGRRGFCSRALGSGDQPAQSGQQEAKSESDKASVSPPEQNMTEVMSESQFWRQLIDRSLGELSSSSGGGVASEVGDQLDVGQSSGKVKGVTAAPELTRTTGSNPPSSSSSAQTPGDSQNLGSTAISPESDSGTPQPAGPSPALEVNGVSSEAPLQPQISAQAKSSLNEGATSSPKAAFKRRETDLRMAPKPGGGVPRRSGPQVAEPLTAEDLENMAQLMGMSVGELERNSAGNGLTFEAAAAGPAGEREAEANAQQEKKLPRGTTTAPPGGRRPHVQEGRRPAPNVVLSRESGASVSSTNLEKVDRSELTKVRQSLNQKLSEANMYNRHLQREISARDAAVNESTLFLGALQTELKTLVEIAKEIAAGGPTPVTRKINGRYIQSHLASRLEDLHSQLAGQLQQVDVVRLREVPVTWLGVAEDVKLMGSFDGWTRGQHLSPETTGSYTLFSSVLQLRPGRYEVKFVVDGKWQLAPSWPVVGEGLSANNLLVVD</sequence>
<dbReference type="PANTHER" id="PTHR47342">
    <property type="entry name" value="PROTEIN PTST, CHLOROPLASTIC"/>
    <property type="match status" value="1"/>
</dbReference>